<dbReference type="OrthoDB" id="9796100at2"/>
<dbReference type="PANTHER" id="PTHR43065:SF42">
    <property type="entry name" value="TWO-COMPONENT SENSOR PPRA"/>
    <property type="match status" value="1"/>
</dbReference>
<dbReference type="Gene3D" id="1.10.287.130">
    <property type="match status" value="1"/>
</dbReference>
<dbReference type="SMART" id="SM00448">
    <property type="entry name" value="REC"/>
    <property type="match status" value="1"/>
</dbReference>
<dbReference type="Gene3D" id="3.40.50.2300">
    <property type="match status" value="1"/>
</dbReference>
<evidence type="ECO:0000256" key="1">
    <source>
        <dbReference type="ARBA" id="ARBA00000085"/>
    </source>
</evidence>
<dbReference type="Pfam" id="PF13188">
    <property type="entry name" value="PAS_8"/>
    <property type="match status" value="1"/>
</dbReference>
<dbReference type="Gene3D" id="3.30.450.20">
    <property type="entry name" value="PAS domain"/>
    <property type="match status" value="4"/>
</dbReference>
<evidence type="ECO:0000256" key="3">
    <source>
        <dbReference type="ARBA" id="ARBA00022553"/>
    </source>
</evidence>
<dbReference type="InterPro" id="IPR003661">
    <property type="entry name" value="HisK_dim/P_dom"/>
</dbReference>
<dbReference type="PANTHER" id="PTHR43065">
    <property type="entry name" value="SENSOR HISTIDINE KINASE"/>
    <property type="match status" value="1"/>
</dbReference>
<evidence type="ECO:0000256" key="4">
    <source>
        <dbReference type="PROSITE-ProRule" id="PRU00169"/>
    </source>
</evidence>
<dbReference type="SUPFAM" id="SSF52172">
    <property type="entry name" value="CheY-like"/>
    <property type="match status" value="1"/>
</dbReference>
<comment type="catalytic activity">
    <reaction evidence="1">
        <text>ATP + protein L-histidine = ADP + protein N-phospho-L-histidine.</text>
        <dbReference type="EC" id="2.7.13.3"/>
    </reaction>
</comment>
<evidence type="ECO:0000313" key="9">
    <source>
        <dbReference type="Proteomes" id="UP000474159"/>
    </source>
</evidence>
<reference evidence="8 9" key="1">
    <citation type="submission" date="2019-09" db="EMBL/GenBank/DDBJ databases">
        <title>YIM 48816 draft genome.</title>
        <authorList>
            <person name="Jiang L."/>
        </authorList>
    </citation>
    <scope>NUCLEOTIDE SEQUENCE [LARGE SCALE GENOMIC DNA]</scope>
    <source>
        <strain evidence="8 9">YIM 48816</strain>
    </source>
</reference>
<dbReference type="InterPro" id="IPR005467">
    <property type="entry name" value="His_kinase_dom"/>
</dbReference>
<dbReference type="InterPro" id="IPR036890">
    <property type="entry name" value="HATPase_C_sf"/>
</dbReference>
<dbReference type="InterPro" id="IPR003594">
    <property type="entry name" value="HATPase_dom"/>
</dbReference>
<dbReference type="InterPro" id="IPR011006">
    <property type="entry name" value="CheY-like_superfamily"/>
</dbReference>
<dbReference type="Gene3D" id="3.30.565.10">
    <property type="entry name" value="Histidine kinase-like ATPase, C-terminal domain"/>
    <property type="match status" value="1"/>
</dbReference>
<dbReference type="PROSITE" id="PS50109">
    <property type="entry name" value="HIS_KIN"/>
    <property type="match status" value="1"/>
</dbReference>
<dbReference type="GO" id="GO:0000155">
    <property type="term" value="F:phosphorelay sensor kinase activity"/>
    <property type="evidence" value="ECO:0007669"/>
    <property type="project" value="InterPro"/>
</dbReference>
<dbReference type="InterPro" id="IPR001789">
    <property type="entry name" value="Sig_transdc_resp-reg_receiver"/>
</dbReference>
<feature type="modified residue" description="4-aspartylphosphate" evidence="4">
    <location>
        <position position="864"/>
    </location>
</feature>
<dbReference type="Pfam" id="PF08448">
    <property type="entry name" value="PAS_4"/>
    <property type="match status" value="3"/>
</dbReference>
<keyword evidence="9" id="KW-1185">Reference proteome</keyword>
<dbReference type="Pfam" id="PF00512">
    <property type="entry name" value="HisKA"/>
    <property type="match status" value="1"/>
</dbReference>
<dbReference type="InterPro" id="IPR035965">
    <property type="entry name" value="PAS-like_dom_sf"/>
</dbReference>
<dbReference type="SUPFAM" id="SSF55785">
    <property type="entry name" value="PYP-like sensor domain (PAS domain)"/>
    <property type="match status" value="4"/>
</dbReference>
<dbReference type="InterPro" id="IPR000014">
    <property type="entry name" value="PAS"/>
</dbReference>
<dbReference type="InterPro" id="IPR000700">
    <property type="entry name" value="PAS-assoc_C"/>
</dbReference>
<dbReference type="PROSITE" id="PS50110">
    <property type="entry name" value="RESPONSE_REGULATORY"/>
    <property type="match status" value="1"/>
</dbReference>
<dbReference type="AlphaFoldDB" id="A0A6L3STI8"/>
<dbReference type="EMBL" id="VZZK01000035">
    <property type="protein sequence ID" value="KAB1075011.1"/>
    <property type="molecule type" value="Genomic_DNA"/>
</dbReference>
<evidence type="ECO:0000256" key="2">
    <source>
        <dbReference type="ARBA" id="ARBA00012438"/>
    </source>
</evidence>
<proteinExistence type="predicted"/>
<dbReference type="Pfam" id="PF02518">
    <property type="entry name" value="HATPase_c"/>
    <property type="match status" value="1"/>
</dbReference>
<evidence type="ECO:0000313" key="8">
    <source>
        <dbReference type="EMBL" id="KAB1075011.1"/>
    </source>
</evidence>
<dbReference type="InterPro" id="IPR004358">
    <property type="entry name" value="Sig_transdc_His_kin-like_C"/>
</dbReference>
<dbReference type="SMART" id="SM00387">
    <property type="entry name" value="HATPase_c"/>
    <property type="match status" value="1"/>
</dbReference>
<dbReference type="CDD" id="cd00082">
    <property type="entry name" value="HisKA"/>
    <property type="match status" value="1"/>
</dbReference>
<gene>
    <name evidence="8" type="ORF">F6X53_25400</name>
</gene>
<accession>A0A6L3STI8</accession>
<dbReference type="EC" id="2.7.13.3" evidence="2"/>
<dbReference type="InterPro" id="IPR013656">
    <property type="entry name" value="PAS_4"/>
</dbReference>
<evidence type="ECO:0000259" key="5">
    <source>
        <dbReference type="PROSITE" id="PS50109"/>
    </source>
</evidence>
<name>A0A6L3STI8_9HYPH</name>
<dbReference type="InterPro" id="IPR036097">
    <property type="entry name" value="HisK_dim/P_sf"/>
</dbReference>
<dbReference type="PRINTS" id="PR00344">
    <property type="entry name" value="BCTRLSENSOR"/>
</dbReference>
<feature type="domain" description="PAC" evidence="7">
    <location>
        <begin position="227"/>
        <end position="278"/>
    </location>
</feature>
<comment type="caution">
    <text evidence="8">The sequence shown here is derived from an EMBL/GenBank/DDBJ whole genome shotgun (WGS) entry which is preliminary data.</text>
</comment>
<dbReference type="CDD" id="cd16919">
    <property type="entry name" value="HATPase_CckA-like"/>
    <property type="match status" value="1"/>
</dbReference>
<feature type="domain" description="Histidine kinase" evidence="5">
    <location>
        <begin position="567"/>
        <end position="791"/>
    </location>
</feature>
<sequence length="933" mass="103479">MGALMRDHDWSATSLGPQERWPPSLVTLIRVMLNSRQPMFIAWGTDRTLVYNGTYVPMLGARHPAALGRPFFEVWPEVRDEVGALMDRVFAGDPVHMDDLQLTLHRNGYPEEAHFAFSYTPVPGDDASIIGLFCACTETTRQILAERRAASERQRQQALLQQMPGFVAVLRDPGHIFEYVNDAYITVAGQRDYLGRTVREVFPELADQGFYEILDQVYSTAEAFAARTLPIRLAGEDRERYLDFLYQPVRDEAGAVTGIFVGGYEVTEQVRSRAALEESEGRYRTLFEAIDVGFCIIEMKFDAANQAIDYRILEANPAFERQTGANVVGGWVSEFAPNLEQHWFDRYGRVALTGEPIHFENSAEVFGRWFDVRALRVGDPAARRVAVFFSDISERKRMEEALRILNTTLEQQVVERTTERNLLATIVEKTDVMVMAVDLGFNILAINKANVDEFDRVYGIRPKVGENILDLLADRPEHQAQVRAGWSRGLAGEEVTIIEDYGDPERARPSYEINYRTLHDDQGEVTGCYQFVTDVTERLRAQAELVQAQEALRQSQKMEAVGQLTGGLAHDFNNLLAGISGSLELMHTRMQQGRLTDVDRYMTAAQGAAKRAAALTHRLLAFSRRQTLDPKPIDVNRLIAGMQELIQRTVGPAIAVETVGFSGLWPALVDPSQLENALLNLCINARDAMPDGGRITIETANKWLDARAARQHDMPEGQYLSLCVTDTGTGMTPDVIAKAFDPFFTTKPIGEGTGLGLSMIYGFAKQSGGQVRIYSEVANGTTVCIYLPRHYGETEDEEQPARQAALSRAEQGETVLVVDDEPTVRMLVTDILEDLGYTAIEAADSAAGLKVMQSDVRIDLLVTDVGLPGGMNGRQMADAGRERRPGLKVLFITGYAENAAVGNGHLAPGMAVLTKPFAVDVMAARIRAMIEAP</sequence>
<dbReference type="Proteomes" id="UP000474159">
    <property type="component" value="Unassembled WGS sequence"/>
</dbReference>
<keyword evidence="3 4" id="KW-0597">Phosphoprotein</keyword>
<dbReference type="SUPFAM" id="SSF55874">
    <property type="entry name" value="ATPase domain of HSP90 chaperone/DNA topoisomerase II/histidine kinase"/>
    <property type="match status" value="1"/>
</dbReference>
<dbReference type="SMART" id="SM00388">
    <property type="entry name" value="HisKA"/>
    <property type="match status" value="1"/>
</dbReference>
<evidence type="ECO:0000259" key="7">
    <source>
        <dbReference type="PROSITE" id="PS50113"/>
    </source>
</evidence>
<dbReference type="SUPFAM" id="SSF47384">
    <property type="entry name" value="Homodimeric domain of signal transducing histidine kinase"/>
    <property type="match status" value="1"/>
</dbReference>
<dbReference type="PROSITE" id="PS50113">
    <property type="entry name" value="PAC"/>
    <property type="match status" value="1"/>
</dbReference>
<dbReference type="SMART" id="SM00091">
    <property type="entry name" value="PAS"/>
    <property type="match status" value="4"/>
</dbReference>
<dbReference type="CDD" id="cd18161">
    <property type="entry name" value="REC_hyHK_blue-like"/>
    <property type="match status" value="1"/>
</dbReference>
<organism evidence="8 9">
    <name type="scientific">Methylobacterium soli</name>
    <dbReference type="NCBI Taxonomy" id="553447"/>
    <lineage>
        <taxon>Bacteria</taxon>
        <taxon>Pseudomonadati</taxon>
        <taxon>Pseudomonadota</taxon>
        <taxon>Alphaproteobacteria</taxon>
        <taxon>Hyphomicrobiales</taxon>
        <taxon>Methylobacteriaceae</taxon>
        <taxon>Methylobacterium</taxon>
    </lineage>
</organism>
<feature type="domain" description="Response regulatory" evidence="6">
    <location>
        <begin position="814"/>
        <end position="930"/>
    </location>
</feature>
<dbReference type="NCBIfam" id="TIGR00229">
    <property type="entry name" value="sensory_box"/>
    <property type="match status" value="2"/>
</dbReference>
<protein>
    <recommendedName>
        <fullName evidence="2">histidine kinase</fullName>
        <ecNumber evidence="2">2.7.13.3</ecNumber>
    </recommendedName>
</protein>
<dbReference type="Pfam" id="PF00072">
    <property type="entry name" value="Response_reg"/>
    <property type="match status" value="1"/>
</dbReference>
<evidence type="ECO:0000259" key="6">
    <source>
        <dbReference type="PROSITE" id="PS50110"/>
    </source>
</evidence>